<comment type="caution">
    <text evidence="3">The sequence shown here is derived from an EMBL/GenBank/DDBJ whole genome shotgun (WGS) entry which is preliminary data.</text>
</comment>
<dbReference type="InterPro" id="IPR013120">
    <property type="entry name" value="FAR_NAD-bd"/>
</dbReference>
<gene>
    <name evidence="3" type="ORF">LX32DRAFT_712706</name>
</gene>
<dbReference type="GO" id="GO:0035336">
    <property type="term" value="P:long-chain fatty-acyl-CoA metabolic process"/>
    <property type="evidence" value="ECO:0007669"/>
    <property type="project" value="TreeGrafter"/>
</dbReference>
<evidence type="ECO:0000259" key="2">
    <source>
        <dbReference type="Pfam" id="PF07993"/>
    </source>
</evidence>
<dbReference type="InterPro" id="IPR026055">
    <property type="entry name" value="FAR"/>
</dbReference>
<comment type="catalytic activity">
    <reaction evidence="1">
        <text>a long-chain fatty acyl-CoA + 2 NADPH + 2 H(+) = a long-chain primary fatty alcohol + 2 NADP(+) + CoA</text>
        <dbReference type="Rhea" id="RHEA:52716"/>
        <dbReference type="ChEBI" id="CHEBI:15378"/>
        <dbReference type="ChEBI" id="CHEBI:57287"/>
        <dbReference type="ChEBI" id="CHEBI:57783"/>
        <dbReference type="ChEBI" id="CHEBI:58349"/>
        <dbReference type="ChEBI" id="CHEBI:77396"/>
        <dbReference type="ChEBI" id="CHEBI:83139"/>
        <dbReference type="EC" id="1.2.1.84"/>
    </reaction>
</comment>
<keyword evidence="1" id="KW-0444">Lipid biosynthesis</keyword>
<accession>A0AAD9H2Z2</accession>
<sequence>MSQASNVVLLTGATGFLGKVVLEELLRQHERSNLAQVILIIRGKDDLNGRERFFKHTARSKCFENLPSDWQNFVRVFEGDLGLAECGLGEDDRIGIQDSVTHIIHVAGHIKFDAEVSEALESNVTSSLNILNLAKACKVLQRLVITSTAYSVPPSTAPIHECLPNLLIPADQLLRSLKKGELQKTDAIKLTGYPNIYSLSKCLAEHLLIEQHVSVPMSIVRPSIICASSNYPSPGWIDSKAAFGGFATGFATGLLSVVDGRRDAKLDIIPVDEVASCLIDEAFRMEARPIIQLLPPRIVFCVATTSNSFTVDEACQLLTSFFKRHHRGSRPPSFRYVGPRNFMFHVYEMIYHRLPSRTMATIFQIIGKKQQAAAIEKSYRLATSMNAVFSPYMNHTYDFKPTRSTANFDKGEYMQRICEGVSEHLVQPKL</sequence>
<reference evidence="3" key="1">
    <citation type="submission" date="2021-06" db="EMBL/GenBank/DDBJ databases">
        <title>Comparative genomics, transcriptomics and evolutionary studies reveal genomic signatures of adaptation to plant cell wall in hemibiotrophic fungi.</title>
        <authorList>
            <consortium name="DOE Joint Genome Institute"/>
            <person name="Baroncelli R."/>
            <person name="Diaz J.F."/>
            <person name="Benocci T."/>
            <person name="Peng M."/>
            <person name="Battaglia E."/>
            <person name="Haridas S."/>
            <person name="Andreopoulos W."/>
            <person name="Labutti K."/>
            <person name="Pangilinan J."/>
            <person name="Floch G.L."/>
            <person name="Makela M.R."/>
            <person name="Henrissat B."/>
            <person name="Grigoriev I.V."/>
            <person name="Crouch J.A."/>
            <person name="De Vries R.P."/>
            <person name="Sukno S.A."/>
            <person name="Thon M.R."/>
        </authorList>
    </citation>
    <scope>NUCLEOTIDE SEQUENCE</scope>
    <source>
        <strain evidence="3">MAFF235873</strain>
    </source>
</reference>
<dbReference type="Pfam" id="PF07993">
    <property type="entry name" value="NAD_binding_4"/>
    <property type="match status" value="1"/>
</dbReference>
<dbReference type="AlphaFoldDB" id="A0AAD9H2Z2"/>
<evidence type="ECO:0000256" key="1">
    <source>
        <dbReference type="RuleBase" id="RU363097"/>
    </source>
</evidence>
<dbReference type="Gene3D" id="3.40.50.720">
    <property type="entry name" value="NAD(P)-binding Rossmann-like Domain"/>
    <property type="match status" value="1"/>
</dbReference>
<dbReference type="EC" id="1.2.1.84" evidence="1"/>
<evidence type="ECO:0000313" key="3">
    <source>
        <dbReference type="EMBL" id="KAK2021453.1"/>
    </source>
</evidence>
<dbReference type="GO" id="GO:0102965">
    <property type="term" value="F:alcohol-forming long-chain fatty acyl-CoA reductase activity"/>
    <property type="evidence" value="ECO:0007669"/>
    <property type="project" value="UniProtKB-EC"/>
</dbReference>
<keyword evidence="1" id="KW-0560">Oxidoreductase</keyword>
<protein>
    <recommendedName>
        <fullName evidence="1">Fatty acyl-CoA reductase</fullName>
        <ecNumber evidence="1">1.2.1.84</ecNumber>
    </recommendedName>
</protein>
<name>A0AAD9H2Z2_9PEZI</name>
<dbReference type="PANTHER" id="PTHR11011">
    <property type="entry name" value="MALE STERILITY PROTEIN 2-RELATED"/>
    <property type="match status" value="1"/>
</dbReference>
<dbReference type="GO" id="GO:0005777">
    <property type="term" value="C:peroxisome"/>
    <property type="evidence" value="ECO:0007669"/>
    <property type="project" value="TreeGrafter"/>
</dbReference>
<dbReference type="CDD" id="cd05236">
    <property type="entry name" value="FAR-N_SDR_e"/>
    <property type="match status" value="1"/>
</dbReference>
<dbReference type="GO" id="GO:0080019">
    <property type="term" value="F:alcohol-forming very long-chain fatty acyl-CoA reductase activity"/>
    <property type="evidence" value="ECO:0007669"/>
    <property type="project" value="InterPro"/>
</dbReference>
<dbReference type="SUPFAM" id="SSF51735">
    <property type="entry name" value="NAD(P)-binding Rossmann-fold domains"/>
    <property type="match status" value="1"/>
</dbReference>
<keyword evidence="4" id="KW-1185">Reference proteome</keyword>
<evidence type="ECO:0000313" key="4">
    <source>
        <dbReference type="Proteomes" id="UP001232148"/>
    </source>
</evidence>
<dbReference type="Proteomes" id="UP001232148">
    <property type="component" value="Unassembled WGS sequence"/>
</dbReference>
<comment type="similarity">
    <text evidence="1">Belongs to the fatty acyl-CoA reductase family.</text>
</comment>
<dbReference type="InterPro" id="IPR036291">
    <property type="entry name" value="NAD(P)-bd_dom_sf"/>
</dbReference>
<proteinExistence type="inferred from homology"/>
<comment type="function">
    <text evidence="1">Catalyzes the reduction of fatty acyl-CoA to fatty alcohols.</text>
</comment>
<dbReference type="PANTHER" id="PTHR11011:SF45">
    <property type="entry name" value="FATTY ACYL-COA REDUCTASE CG8306-RELATED"/>
    <property type="match status" value="1"/>
</dbReference>
<organism evidence="3 4">
    <name type="scientific">Colletotrichum zoysiae</name>
    <dbReference type="NCBI Taxonomy" id="1216348"/>
    <lineage>
        <taxon>Eukaryota</taxon>
        <taxon>Fungi</taxon>
        <taxon>Dikarya</taxon>
        <taxon>Ascomycota</taxon>
        <taxon>Pezizomycotina</taxon>
        <taxon>Sordariomycetes</taxon>
        <taxon>Hypocreomycetidae</taxon>
        <taxon>Glomerellales</taxon>
        <taxon>Glomerellaceae</taxon>
        <taxon>Colletotrichum</taxon>
        <taxon>Colletotrichum graminicola species complex</taxon>
    </lineage>
</organism>
<keyword evidence="1" id="KW-0521">NADP</keyword>
<dbReference type="EMBL" id="MU843104">
    <property type="protein sequence ID" value="KAK2021453.1"/>
    <property type="molecule type" value="Genomic_DNA"/>
</dbReference>
<keyword evidence="1" id="KW-0443">Lipid metabolism</keyword>
<feature type="domain" description="Thioester reductase (TE)" evidence="2">
    <location>
        <begin position="10"/>
        <end position="276"/>
    </location>
</feature>